<keyword evidence="2" id="KW-1185">Reference proteome</keyword>
<name>A0A6A6M0R8_HEVBR</name>
<comment type="caution">
    <text evidence="1">The sequence shown here is derived from an EMBL/GenBank/DDBJ whole genome shotgun (WGS) entry which is preliminary data.</text>
</comment>
<dbReference type="Proteomes" id="UP000467840">
    <property type="component" value="Chromosome 9"/>
</dbReference>
<reference evidence="1 2" key="1">
    <citation type="journal article" date="2020" name="Mol. Plant">
        <title>The Chromosome-Based Rubber Tree Genome Provides New Insights into Spurge Genome Evolution and Rubber Biosynthesis.</title>
        <authorList>
            <person name="Liu J."/>
            <person name="Shi C."/>
            <person name="Shi C.C."/>
            <person name="Li W."/>
            <person name="Zhang Q.J."/>
            <person name="Zhang Y."/>
            <person name="Li K."/>
            <person name="Lu H.F."/>
            <person name="Shi C."/>
            <person name="Zhu S.T."/>
            <person name="Xiao Z.Y."/>
            <person name="Nan H."/>
            <person name="Yue Y."/>
            <person name="Zhu X.G."/>
            <person name="Wu Y."/>
            <person name="Hong X.N."/>
            <person name="Fan G.Y."/>
            <person name="Tong Y."/>
            <person name="Zhang D."/>
            <person name="Mao C.L."/>
            <person name="Liu Y.L."/>
            <person name="Hao S.J."/>
            <person name="Liu W.Q."/>
            <person name="Lv M.Q."/>
            <person name="Zhang H.B."/>
            <person name="Liu Y."/>
            <person name="Hu-Tang G.R."/>
            <person name="Wang J.P."/>
            <person name="Wang J.H."/>
            <person name="Sun Y.H."/>
            <person name="Ni S.B."/>
            <person name="Chen W.B."/>
            <person name="Zhang X.C."/>
            <person name="Jiao Y.N."/>
            <person name="Eichler E.E."/>
            <person name="Li G.H."/>
            <person name="Liu X."/>
            <person name="Gao L.Z."/>
        </authorList>
    </citation>
    <scope>NUCLEOTIDE SEQUENCE [LARGE SCALE GENOMIC DNA]</scope>
    <source>
        <strain evidence="2">cv. GT1</strain>
        <tissue evidence="1">Leaf</tissue>
    </source>
</reference>
<gene>
    <name evidence="1" type="ORF">GH714_015818</name>
</gene>
<evidence type="ECO:0000313" key="1">
    <source>
        <dbReference type="EMBL" id="KAF2306215.1"/>
    </source>
</evidence>
<proteinExistence type="predicted"/>
<accession>A0A6A6M0R8</accession>
<dbReference type="PANTHER" id="PTHR31973">
    <property type="entry name" value="POLYPROTEIN, PUTATIVE-RELATED"/>
    <property type="match status" value="1"/>
</dbReference>
<protein>
    <submittedName>
        <fullName evidence="1">Uncharacterized protein</fullName>
    </submittedName>
</protein>
<dbReference type="AlphaFoldDB" id="A0A6A6M0R8"/>
<sequence length="209" mass="24103">MERLVLTTVSGPCVFLQSIVVCASRDIEDELQKLGYGEITKMAYFMPFMPKKKGIRYVREYSDTNVLEILKWDENGDMHLFVEAVEGNDSKGETNLGFIVAKCLSERKKLSAACEDGCTWRSYGSVIQNENAFVIKTYTKEHKCFRSLTNRQATTEWIANEFLEKIRVKPAMEVKDMLSMLKDKYTLTASMSQCYRGKWKALNILRWSL</sequence>
<organism evidence="1 2">
    <name type="scientific">Hevea brasiliensis</name>
    <name type="common">Para rubber tree</name>
    <name type="synonym">Siphonia brasiliensis</name>
    <dbReference type="NCBI Taxonomy" id="3981"/>
    <lineage>
        <taxon>Eukaryota</taxon>
        <taxon>Viridiplantae</taxon>
        <taxon>Streptophyta</taxon>
        <taxon>Embryophyta</taxon>
        <taxon>Tracheophyta</taxon>
        <taxon>Spermatophyta</taxon>
        <taxon>Magnoliopsida</taxon>
        <taxon>eudicotyledons</taxon>
        <taxon>Gunneridae</taxon>
        <taxon>Pentapetalae</taxon>
        <taxon>rosids</taxon>
        <taxon>fabids</taxon>
        <taxon>Malpighiales</taxon>
        <taxon>Euphorbiaceae</taxon>
        <taxon>Crotonoideae</taxon>
        <taxon>Micrandreae</taxon>
        <taxon>Hevea</taxon>
    </lineage>
</organism>
<dbReference type="PANTHER" id="PTHR31973:SF187">
    <property type="entry name" value="MUTATOR TRANSPOSASE MUDRA PROTEIN"/>
    <property type="match status" value="1"/>
</dbReference>
<evidence type="ECO:0000313" key="2">
    <source>
        <dbReference type="Proteomes" id="UP000467840"/>
    </source>
</evidence>
<dbReference type="EMBL" id="JAAGAX010000008">
    <property type="protein sequence ID" value="KAF2306215.1"/>
    <property type="molecule type" value="Genomic_DNA"/>
</dbReference>